<evidence type="ECO:0000256" key="3">
    <source>
        <dbReference type="ARBA" id="ARBA00008766"/>
    </source>
</evidence>
<dbReference type="SMART" id="SM01011">
    <property type="entry name" value="AMP_N"/>
    <property type="match status" value="1"/>
</dbReference>
<accession>A0A937LCA1</accession>
<dbReference type="SUPFAM" id="SSF53092">
    <property type="entry name" value="Creatinase/prolidase N-terminal domain"/>
    <property type="match status" value="1"/>
</dbReference>
<gene>
    <name evidence="15" type="ORF">ISQ63_02295</name>
</gene>
<dbReference type="PANTHER" id="PTHR43226:SF4">
    <property type="entry name" value="XAA-PRO AMINOPEPTIDASE 3"/>
    <property type="match status" value="1"/>
</dbReference>
<dbReference type="Gene3D" id="3.90.230.10">
    <property type="entry name" value="Creatinase/methionine aminopeptidase superfamily"/>
    <property type="match status" value="1"/>
</dbReference>
<evidence type="ECO:0000256" key="6">
    <source>
        <dbReference type="ARBA" id="ARBA00022723"/>
    </source>
</evidence>
<keyword evidence="5" id="KW-0645">Protease</keyword>
<dbReference type="AlphaFoldDB" id="A0A937LCA1"/>
<dbReference type="FunFam" id="3.90.230.10:FF:000002">
    <property type="entry name" value="Xaa-Pro aminopeptidase 3"/>
    <property type="match status" value="1"/>
</dbReference>
<evidence type="ECO:0000256" key="10">
    <source>
        <dbReference type="ARBA" id="ARBA00069363"/>
    </source>
</evidence>
<dbReference type="EC" id="3.4.11.9" evidence="4"/>
<evidence type="ECO:0000256" key="9">
    <source>
        <dbReference type="ARBA" id="ARBA00023211"/>
    </source>
</evidence>
<dbReference type="GO" id="GO:0030145">
    <property type="term" value="F:manganese ion binding"/>
    <property type="evidence" value="ECO:0007669"/>
    <property type="project" value="InterPro"/>
</dbReference>
<evidence type="ECO:0000313" key="15">
    <source>
        <dbReference type="EMBL" id="MBL6811696.1"/>
    </source>
</evidence>
<proteinExistence type="inferred from homology"/>
<dbReference type="PROSITE" id="PS00491">
    <property type="entry name" value="PROLINE_PEPTIDASE"/>
    <property type="match status" value="1"/>
</dbReference>
<keyword evidence="6 13" id="KW-0479">Metal-binding</keyword>
<name>A0A937LCA1_9GAMM</name>
<evidence type="ECO:0000256" key="13">
    <source>
        <dbReference type="RuleBase" id="RU000590"/>
    </source>
</evidence>
<keyword evidence="8" id="KW-0482">Metalloprotease</keyword>
<organism evidence="15 16">
    <name type="scientific">SAR86 cluster bacterium</name>
    <dbReference type="NCBI Taxonomy" id="2030880"/>
    <lineage>
        <taxon>Bacteria</taxon>
        <taxon>Pseudomonadati</taxon>
        <taxon>Pseudomonadota</taxon>
        <taxon>Gammaproteobacteria</taxon>
        <taxon>SAR86 cluster</taxon>
    </lineage>
</organism>
<dbReference type="PANTHER" id="PTHR43226">
    <property type="entry name" value="XAA-PRO AMINOPEPTIDASE 3"/>
    <property type="match status" value="1"/>
</dbReference>
<dbReference type="Proteomes" id="UP000744438">
    <property type="component" value="Unassembled WGS sequence"/>
</dbReference>
<sequence>MDIFLERRKKLADLLPDGSVVVIHSATQKIRNGDTDYSFRQDSDFLYLTNFNEADAALVIEKKGNTIFHLFCAEKDEVREKWEGPRLGPENVSRLGFESGFKIDDLILKTTEFIEGADHLFCQNKSQKKLFFALTKELKGKKISFDLNPKNIKSVDSLIHELRLLKSKEEISIIQKACDISSSAHERAMKAVKPDMYEYQLEAEYLHEFMVNGAKECAYPSIVGGGENACILHYSKNTDLLKDGDLVLVDAGCEYKGYASDITRTFPVNGKFSSEQKLIYEIVLESQKQSIESISEKSNPLETHKKSIEVIVEGLLSLGLLKGSKEEVIETQSYSKFYMHRVGHWLGLDVHDVGGYEKDGKVRSYENGMITTIEPGIYIGKEENVPEKFKGIGIRIEDDVLVENNQPKILSSAIKELDDIQQLMAS</sequence>
<evidence type="ECO:0000256" key="2">
    <source>
        <dbReference type="ARBA" id="ARBA00001936"/>
    </source>
</evidence>
<dbReference type="Pfam" id="PF05195">
    <property type="entry name" value="AMP_N"/>
    <property type="match status" value="1"/>
</dbReference>
<dbReference type="InterPro" id="IPR000994">
    <property type="entry name" value="Pept_M24"/>
</dbReference>
<evidence type="ECO:0000256" key="7">
    <source>
        <dbReference type="ARBA" id="ARBA00022801"/>
    </source>
</evidence>
<comment type="similarity">
    <text evidence="3 13">Belongs to the peptidase M24B family.</text>
</comment>
<keyword evidence="7" id="KW-0378">Hydrolase</keyword>
<evidence type="ECO:0000313" key="16">
    <source>
        <dbReference type="Proteomes" id="UP000744438"/>
    </source>
</evidence>
<evidence type="ECO:0000256" key="8">
    <source>
        <dbReference type="ARBA" id="ARBA00023049"/>
    </source>
</evidence>
<reference evidence="15" key="1">
    <citation type="submission" date="2020-10" db="EMBL/GenBank/DDBJ databases">
        <title>Microbiome of the Black Sea water column analyzed by genome centric metagenomics.</title>
        <authorList>
            <person name="Cabello-Yeves P.J."/>
            <person name="Callieri C."/>
            <person name="Picazo A."/>
            <person name="Mehrshad M."/>
            <person name="Haro-Moreno J.M."/>
            <person name="Roda-Garcia J."/>
            <person name="Dzembekova N."/>
            <person name="Slabakova V."/>
            <person name="Slabakova N."/>
            <person name="Moncheva S."/>
            <person name="Rodriguez-Valera F."/>
        </authorList>
    </citation>
    <scope>NUCLEOTIDE SEQUENCE</scope>
    <source>
        <strain evidence="15">BS307-5m-G49</strain>
    </source>
</reference>
<dbReference type="EMBL" id="JADHQC010000008">
    <property type="protein sequence ID" value="MBL6811696.1"/>
    <property type="molecule type" value="Genomic_DNA"/>
</dbReference>
<evidence type="ECO:0000256" key="5">
    <source>
        <dbReference type="ARBA" id="ARBA00022670"/>
    </source>
</evidence>
<dbReference type="Gene3D" id="3.40.350.10">
    <property type="entry name" value="Creatinase/prolidase N-terminal domain"/>
    <property type="match status" value="1"/>
</dbReference>
<evidence type="ECO:0000256" key="4">
    <source>
        <dbReference type="ARBA" id="ARBA00012574"/>
    </source>
</evidence>
<dbReference type="InterPro" id="IPR007865">
    <property type="entry name" value="Aminopep_P_N"/>
</dbReference>
<keyword evidence="9" id="KW-0464">Manganese</keyword>
<evidence type="ECO:0000256" key="12">
    <source>
        <dbReference type="ARBA" id="ARBA00081411"/>
    </source>
</evidence>
<comment type="cofactor">
    <cofactor evidence="2">
        <name>Mn(2+)</name>
        <dbReference type="ChEBI" id="CHEBI:29035"/>
    </cofactor>
</comment>
<dbReference type="SUPFAM" id="SSF55920">
    <property type="entry name" value="Creatinase/aminopeptidase"/>
    <property type="match status" value="1"/>
</dbReference>
<dbReference type="GO" id="GO:0070006">
    <property type="term" value="F:metalloaminopeptidase activity"/>
    <property type="evidence" value="ECO:0007669"/>
    <property type="project" value="InterPro"/>
</dbReference>
<dbReference type="Pfam" id="PF00557">
    <property type="entry name" value="Peptidase_M24"/>
    <property type="match status" value="1"/>
</dbReference>
<dbReference type="InterPro" id="IPR029149">
    <property type="entry name" value="Creatin/AminoP/Spt16_N"/>
</dbReference>
<comment type="catalytic activity">
    <reaction evidence="1">
        <text>Release of any N-terminal amino acid, including proline, that is linked to proline, even from a dipeptide or tripeptide.</text>
        <dbReference type="EC" id="3.4.11.9"/>
    </reaction>
</comment>
<dbReference type="GO" id="GO:0006508">
    <property type="term" value="P:proteolysis"/>
    <property type="evidence" value="ECO:0007669"/>
    <property type="project" value="UniProtKB-KW"/>
</dbReference>
<keyword evidence="15" id="KW-0031">Aminopeptidase</keyword>
<comment type="caution">
    <text evidence="15">The sequence shown here is derived from an EMBL/GenBank/DDBJ whole genome shotgun (WGS) entry which is preliminary data.</text>
</comment>
<dbReference type="InterPro" id="IPR036005">
    <property type="entry name" value="Creatinase/aminopeptidase-like"/>
</dbReference>
<dbReference type="CDD" id="cd01087">
    <property type="entry name" value="Prolidase"/>
    <property type="match status" value="1"/>
</dbReference>
<evidence type="ECO:0000256" key="1">
    <source>
        <dbReference type="ARBA" id="ARBA00001424"/>
    </source>
</evidence>
<dbReference type="InterPro" id="IPR001131">
    <property type="entry name" value="Peptidase_M24B_aminopep-P_CS"/>
</dbReference>
<evidence type="ECO:0000259" key="14">
    <source>
        <dbReference type="SMART" id="SM01011"/>
    </source>
</evidence>
<feature type="domain" description="Aminopeptidase P N-terminal" evidence="14">
    <location>
        <begin position="1"/>
        <end position="127"/>
    </location>
</feature>
<evidence type="ECO:0000256" key="11">
    <source>
        <dbReference type="ARBA" id="ARBA00075356"/>
    </source>
</evidence>
<dbReference type="InterPro" id="IPR052433">
    <property type="entry name" value="X-Pro_dipept-like"/>
</dbReference>
<protein>
    <recommendedName>
        <fullName evidence="10">Xaa-Pro aminopeptidase</fullName>
        <ecNumber evidence="4">3.4.11.9</ecNumber>
    </recommendedName>
    <alternativeName>
        <fullName evidence="11">Aminopeptidase P II</fullName>
    </alternativeName>
    <alternativeName>
        <fullName evidence="12">X-Pro aminopeptidase</fullName>
    </alternativeName>
</protein>